<keyword evidence="8 9" id="KW-0998">Cell outer membrane</keyword>
<dbReference type="OrthoDB" id="9760333at2"/>
<dbReference type="PANTHER" id="PTHR30069">
    <property type="entry name" value="TONB-DEPENDENT OUTER MEMBRANE RECEPTOR"/>
    <property type="match status" value="1"/>
</dbReference>
<evidence type="ECO:0000256" key="7">
    <source>
        <dbReference type="ARBA" id="ARBA00023136"/>
    </source>
</evidence>
<evidence type="ECO:0000256" key="9">
    <source>
        <dbReference type="PROSITE-ProRule" id="PRU01360"/>
    </source>
</evidence>
<dbReference type="RefSeq" id="WP_105999523.1">
    <property type="nucleotide sequence ID" value="NZ_CM009578.1"/>
</dbReference>
<keyword evidence="3 9" id="KW-1134">Transmembrane beta strand</keyword>
<dbReference type="Gene3D" id="2.40.170.20">
    <property type="entry name" value="TonB-dependent receptor, beta-barrel domain"/>
    <property type="match status" value="1"/>
</dbReference>
<evidence type="ECO:0000256" key="10">
    <source>
        <dbReference type="PROSITE-ProRule" id="PRU10143"/>
    </source>
</evidence>
<dbReference type="Gene3D" id="2.170.130.10">
    <property type="entry name" value="TonB-dependent receptor, plug domain"/>
    <property type="match status" value="1"/>
</dbReference>
<evidence type="ECO:0000256" key="1">
    <source>
        <dbReference type="ARBA" id="ARBA00004571"/>
    </source>
</evidence>
<dbReference type="InterPro" id="IPR010916">
    <property type="entry name" value="TonB_box_CS"/>
</dbReference>
<keyword evidence="6 10" id="KW-0798">TonB box</keyword>
<evidence type="ECO:0000256" key="3">
    <source>
        <dbReference type="ARBA" id="ARBA00022452"/>
    </source>
</evidence>
<name>A0A2S8B170_9SPHN</name>
<keyword evidence="13" id="KW-0675">Receptor</keyword>
<keyword evidence="7 9" id="KW-0472">Membrane</keyword>
<comment type="subcellular location">
    <subcellularLocation>
        <location evidence="1 9">Cell outer membrane</location>
        <topology evidence="1 9">Multi-pass membrane protein</topology>
    </subcellularLocation>
</comment>
<keyword evidence="2 9" id="KW-0813">Transport</keyword>
<sequence length="736" mass="78654">MNRKWLVAALLSSALSTPAFAQDAAPAGDKAGRDDSIVVTAARTILPPSALPLTIDVIGKDSLDQQLAISGSVTDAVSNLTPSFSPTRQKLSGAGETLRGRSPLYAINGIPQSTPMRDGSRDGFTIDGFFVDRVELIYGSNALQGIGGTGGIVNQVTVGAPKEEGLGGRFLLQGTADDGFSGDGLGGKVAGLVQYKAGRFDATVGAAWEKRGAFYDGEGRRVGLNLTQGETQDSRTLSLFARLGYELSSTARLDLIASRFEMKGDGDYIALAGDRLTGVPTSAVRGGPPGESAQNRTESVALSLTDTDLGGGNFVSQIFFNRSRDTFGGEVKTQATFQDPALGPVGTLFDQSQNRSRKLGAKFSYERAVPGFEALTVTLGFDALVDKTEQALIATGRVWVPPSDFRSLAPFSQANLKLFDGLVRLAGGVRWENVQIKIDDYHTLASTTFVACTATVTTNCGLPTYGGVAVAGGKPKFDDLLINGGIIIEPWQGIRAYASYAEGFTVPDIGRITRAVKDGGIDIDNFLDISPIVSNNREIGVEVKRGPLDATATYFWSSSDKGQLLIARPDRIFDVQRQRVEIEGLEVNVRVAMPIDGLKLGVGYAHIQGKYDSDSVNPDGIVDTDLDGTNISPDRLNLNASYNKGPVSALVQTQFFLGRTFHGKANPDPRNSFGGYAITDASLRYQTGFGGLSLSVQNLFDKFYIDYSSDTRLPTDNLAYFAGRGRTFALGWDYRF</sequence>
<evidence type="ECO:0000256" key="4">
    <source>
        <dbReference type="ARBA" id="ARBA00022692"/>
    </source>
</evidence>
<dbReference type="SUPFAM" id="SSF56935">
    <property type="entry name" value="Porins"/>
    <property type="match status" value="1"/>
</dbReference>
<evidence type="ECO:0000259" key="12">
    <source>
        <dbReference type="Pfam" id="PF00593"/>
    </source>
</evidence>
<evidence type="ECO:0000256" key="11">
    <source>
        <dbReference type="SAM" id="SignalP"/>
    </source>
</evidence>
<accession>A0A2S8B170</accession>
<evidence type="ECO:0000256" key="8">
    <source>
        <dbReference type="ARBA" id="ARBA00023237"/>
    </source>
</evidence>
<dbReference type="GO" id="GO:0015344">
    <property type="term" value="F:siderophore uptake transmembrane transporter activity"/>
    <property type="evidence" value="ECO:0007669"/>
    <property type="project" value="TreeGrafter"/>
</dbReference>
<comment type="caution">
    <text evidence="13">The sequence shown here is derived from an EMBL/GenBank/DDBJ whole genome shotgun (WGS) entry which is preliminary data.</text>
</comment>
<dbReference type="Pfam" id="PF00593">
    <property type="entry name" value="TonB_dep_Rec_b-barrel"/>
    <property type="match status" value="1"/>
</dbReference>
<keyword evidence="14" id="KW-1185">Reference proteome</keyword>
<dbReference type="EMBL" id="PHFW01000003">
    <property type="protein sequence ID" value="PQM26144.1"/>
    <property type="molecule type" value="Genomic_DNA"/>
</dbReference>
<dbReference type="InterPro" id="IPR037066">
    <property type="entry name" value="Plug_dom_sf"/>
</dbReference>
<dbReference type="AlphaFoldDB" id="A0A2S8B170"/>
<keyword evidence="4 9" id="KW-0812">Transmembrane</keyword>
<dbReference type="PROSITE" id="PS00430">
    <property type="entry name" value="TONB_DEPENDENT_REC_1"/>
    <property type="match status" value="1"/>
</dbReference>
<dbReference type="Proteomes" id="UP000238954">
    <property type="component" value="Chromosome"/>
</dbReference>
<dbReference type="PANTHER" id="PTHR30069:SF42">
    <property type="entry name" value="FERRIC AEROBACTIN RECEPTOR"/>
    <property type="match status" value="1"/>
</dbReference>
<organism evidence="13 14">
    <name type="scientific">Sphingopyxis lindanitolerans</name>
    <dbReference type="NCBI Taxonomy" id="2054227"/>
    <lineage>
        <taxon>Bacteria</taxon>
        <taxon>Pseudomonadati</taxon>
        <taxon>Pseudomonadota</taxon>
        <taxon>Alphaproteobacteria</taxon>
        <taxon>Sphingomonadales</taxon>
        <taxon>Sphingomonadaceae</taxon>
        <taxon>Sphingopyxis</taxon>
    </lineage>
</organism>
<evidence type="ECO:0000313" key="14">
    <source>
        <dbReference type="Proteomes" id="UP000238954"/>
    </source>
</evidence>
<evidence type="ECO:0000313" key="13">
    <source>
        <dbReference type="EMBL" id="PQM26144.1"/>
    </source>
</evidence>
<dbReference type="InterPro" id="IPR039426">
    <property type="entry name" value="TonB-dep_rcpt-like"/>
</dbReference>
<evidence type="ECO:0000256" key="2">
    <source>
        <dbReference type="ARBA" id="ARBA00022448"/>
    </source>
</evidence>
<evidence type="ECO:0000256" key="6">
    <source>
        <dbReference type="ARBA" id="ARBA00023077"/>
    </source>
</evidence>
<evidence type="ECO:0000256" key="5">
    <source>
        <dbReference type="ARBA" id="ARBA00022729"/>
    </source>
</evidence>
<protein>
    <submittedName>
        <fullName evidence="13">TonB-dependent receptor</fullName>
    </submittedName>
</protein>
<feature type="signal peptide" evidence="11">
    <location>
        <begin position="1"/>
        <end position="21"/>
    </location>
</feature>
<proteinExistence type="inferred from homology"/>
<feature type="domain" description="TonB-dependent receptor-like beta-barrel" evidence="12">
    <location>
        <begin position="297"/>
        <end position="699"/>
    </location>
</feature>
<reference evidence="14" key="1">
    <citation type="submission" date="2017-11" db="EMBL/GenBank/DDBJ databases">
        <title>The complete genome sequence of Sphingopyxis pomeranensis sp. nov. strain WS5A3p.</title>
        <authorList>
            <person name="Kaminski M.A."/>
        </authorList>
    </citation>
    <scope>NUCLEOTIDE SEQUENCE [LARGE SCALE GENOMIC DNA]</scope>
    <source>
        <strain evidence="14">WS5A3p</strain>
    </source>
</reference>
<dbReference type="GO" id="GO:0009279">
    <property type="term" value="C:cell outer membrane"/>
    <property type="evidence" value="ECO:0007669"/>
    <property type="project" value="UniProtKB-SubCell"/>
</dbReference>
<keyword evidence="5 11" id="KW-0732">Signal</keyword>
<dbReference type="GO" id="GO:0044718">
    <property type="term" value="P:siderophore transmembrane transport"/>
    <property type="evidence" value="ECO:0007669"/>
    <property type="project" value="TreeGrafter"/>
</dbReference>
<dbReference type="CDD" id="cd01347">
    <property type="entry name" value="ligand_gated_channel"/>
    <property type="match status" value="1"/>
</dbReference>
<comment type="similarity">
    <text evidence="9">Belongs to the TonB-dependent receptor family.</text>
</comment>
<gene>
    <name evidence="13" type="ORF">CVO77_13780</name>
</gene>
<dbReference type="InterPro" id="IPR000531">
    <property type="entry name" value="Beta-barrel_TonB"/>
</dbReference>
<dbReference type="PROSITE" id="PS52016">
    <property type="entry name" value="TONB_DEPENDENT_REC_3"/>
    <property type="match status" value="1"/>
</dbReference>
<feature type="chain" id="PRO_5015684308" evidence="11">
    <location>
        <begin position="22"/>
        <end position="736"/>
    </location>
</feature>
<feature type="short sequence motif" description="TonB box" evidence="10">
    <location>
        <begin position="36"/>
        <end position="42"/>
    </location>
</feature>
<dbReference type="InterPro" id="IPR036942">
    <property type="entry name" value="Beta-barrel_TonB_sf"/>
</dbReference>